<dbReference type="AlphaFoldDB" id="A0A410X1P8"/>
<reference evidence="11 14" key="2">
    <citation type="submission" date="2022-05" db="EMBL/GenBank/DDBJ databases">
        <title>Genome Sequencing of Bee-Associated Microbes.</title>
        <authorList>
            <person name="Dunlap C."/>
        </authorList>
    </citation>
    <scope>NUCLEOTIDE SEQUENCE [LARGE SCALE GENOMIC DNA]</scope>
    <source>
        <strain evidence="11 14">NRRL B-23120</strain>
    </source>
</reference>
<dbReference type="Pfam" id="PF00672">
    <property type="entry name" value="HAMP"/>
    <property type="match status" value="1"/>
</dbReference>
<dbReference type="EMBL" id="CP026520">
    <property type="protein sequence ID" value="QAV20538.1"/>
    <property type="molecule type" value="Genomic_DNA"/>
</dbReference>
<comment type="subcellular location">
    <subcellularLocation>
        <location evidence="1">Cell membrane</location>
    </subcellularLocation>
</comment>
<evidence type="ECO:0000313" key="14">
    <source>
        <dbReference type="Proteomes" id="UP001527202"/>
    </source>
</evidence>
<dbReference type="Pfam" id="PF00015">
    <property type="entry name" value="MCPsignal"/>
    <property type="match status" value="1"/>
</dbReference>
<evidence type="ECO:0000256" key="4">
    <source>
        <dbReference type="ARBA" id="ARBA00023224"/>
    </source>
</evidence>
<dbReference type="GO" id="GO:0005886">
    <property type="term" value="C:plasma membrane"/>
    <property type="evidence" value="ECO:0007669"/>
    <property type="project" value="UniProtKB-SubCell"/>
</dbReference>
<dbReference type="Gene3D" id="1.10.287.950">
    <property type="entry name" value="Methyl-accepting chemotaxis protein"/>
    <property type="match status" value="1"/>
</dbReference>
<evidence type="ECO:0000259" key="10">
    <source>
        <dbReference type="PROSITE" id="PS50885"/>
    </source>
</evidence>
<feature type="compositionally biased region" description="Basic and acidic residues" evidence="7">
    <location>
        <begin position="451"/>
        <end position="478"/>
    </location>
</feature>
<dbReference type="Proteomes" id="UP000288943">
    <property type="component" value="Chromosome"/>
</dbReference>
<evidence type="ECO:0000256" key="3">
    <source>
        <dbReference type="ARBA" id="ARBA00023136"/>
    </source>
</evidence>
<dbReference type="EMBL" id="JAMDMJ010000003">
    <property type="protein sequence ID" value="MCY9594773.1"/>
    <property type="molecule type" value="Genomic_DNA"/>
</dbReference>
<dbReference type="RefSeq" id="WP_084706600.1">
    <property type="nucleotide sequence ID" value="NZ_JAMDMJ010000003.1"/>
</dbReference>
<dbReference type="InterPro" id="IPR003660">
    <property type="entry name" value="HAMP_dom"/>
</dbReference>
<accession>A0A410X1P8</accession>
<keyword evidence="3 8" id="KW-0472">Membrane</keyword>
<feature type="domain" description="HAMP" evidence="10">
    <location>
        <begin position="335"/>
        <end position="390"/>
    </location>
</feature>
<dbReference type="SMART" id="SM00283">
    <property type="entry name" value="MA"/>
    <property type="match status" value="1"/>
</dbReference>
<dbReference type="PANTHER" id="PTHR32089:SF112">
    <property type="entry name" value="LYSOZYME-LIKE PROTEIN-RELATED"/>
    <property type="match status" value="1"/>
</dbReference>
<dbReference type="InterPro" id="IPR004089">
    <property type="entry name" value="MCPsignal_dom"/>
</dbReference>
<evidence type="ECO:0000313" key="11">
    <source>
        <dbReference type="EMBL" id="MCY9594773.1"/>
    </source>
</evidence>
<sequence>MLKSKTKRIRGIFGKINLTGLFAKIMLISVACMTIPMLIALWYASSTSADSLEGEARKSMTNIVSEKVNQMDLAFTNLSLSSSMIANNPFLVNTFKEIKKTGNPKSENAATASAYLGKLITDANGLYENIYAAYNSAIVSDGIGGQSVGMDIGVADLDKSLLEGMKKGPVLFGPVQSPVTGGPIMALLSHIPDGSTDAMPSIVGTAVDLTKLSANIVRSTEEGNVKTFMINAAGVLVASEDGKEVLKYDMTKAEGDVPAFFKEVSANKKGVGYFTLNGQQQIASYAKSSLQDMFVISFKPVDEYMQDVTALKKGLVIVIIGSILVFAAILVLLSYRITTPIKVATGHLKVIAGGDFSHPVPQKFMKSKDETGVLMQSMHTMQASISDTIRTVVEESDKLGSSVTAVSSHLTDLNGQIQNVSGTTQQMAAAMEETAASTEEMNHSSSSIRQSVDRIADKAKQGEEASKEVSKRAEDLRETAVASSERAVEIGRQMRESLESAIEQSRAVEQIQVLANSILEITAQTNLLALNANIEAARAGEAGRGFAVVAGEIRKLAEVSGHSANKIREVVQIVTSSVQNLKANSESMLTFIDTTVINDYNAMVETGQQYYQDAEFYEKLLGDFNVTAHELSRAIEDMALMINEISIANNESAAGTGSISDQASVAMDSSDKVLNIVEGTRESAEQLKQTIANFKI</sequence>
<keyword evidence="14" id="KW-1185">Reference proteome</keyword>
<evidence type="ECO:0000313" key="13">
    <source>
        <dbReference type="Proteomes" id="UP000288943"/>
    </source>
</evidence>
<dbReference type="CDD" id="cd06225">
    <property type="entry name" value="HAMP"/>
    <property type="match status" value="1"/>
</dbReference>
<dbReference type="KEGG" id="pchi:PC41400_23810"/>
<protein>
    <submittedName>
        <fullName evidence="12">Methyl-accepting chemotaxis protein</fullName>
    </submittedName>
</protein>
<feature type="transmembrane region" description="Helical" evidence="8">
    <location>
        <begin position="21"/>
        <end position="44"/>
    </location>
</feature>
<evidence type="ECO:0000256" key="8">
    <source>
        <dbReference type="SAM" id="Phobius"/>
    </source>
</evidence>
<dbReference type="Proteomes" id="UP001527202">
    <property type="component" value="Unassembled WGS sequence"/>
</dbReference>
<keyword evidence="8" id="KW-1133">Transmembrane helix</keyword>
<comment type="similarity">
    <text evidence="5">Belongs to the methyl-accepting chemotaxis (MCP) protein family.</text>
</comment>
<gene>
    <name evidence="11" type="ORF">M5X16_03170</name>
    <name evidence="12" type="ORF">PC41400_23810</name>
</gene>
<evidence type="ECO:0000313" key="12">
    <source>
        <dbReference type="EMBL" id="QAV20538.1"/>
    </source>
</evidence>
<keyword evidence="4 6" id="KW-0807">Transducer</keyword>
<feature type="domain" description="Methyl-accepting transducer" evidence="9">
    <location>
        <begin position="402"/>
        <end position="660"/>
    </location>
</feature>
<evidence type="ECO:0000256" key="7">
    <source>
        <dbReference type="SAM" id="MobiDB-lite"/>
    </source>
</evidence>
<feature type="transmembrane region" description="Helical" evidence="8">
    <location>
        <begin position="314"/>
        <end position="333"/>
    </location>
</feature>
<dbReference type="OrthoDB" id="9760371at2"/>
<name>A0A410X1P8_9BACL</name>
<proteinExistence type="inferred from homology"/>
<dbReference type="SUPFAM" id="SSF58104">
    <property type="entry name" value="Methyl-accepting chemotaxis protein (MCP) signaling domain"/>
    <property type="match status" value="1"/>
</dbReference>
<evidence type="ECO:0000256" key="1">
    <source>
        <dbReference type="ARBA" id="ARBA00004236"/>
    </source>
</evidence>
<evidence type="ECO:0000256" key="5">
    <source>
        <dbReference type="ARBA" id="ARBA00029447"/>
    </source>
</evidence>
<dbReference type="SMART" id="SM00304">
    <property type="entry name" value="HAMP"/>
    <property type="match status" value="1"/>
</dbReference>
<feature type="region of interest" description="Disordered" evidence="7">
    <location>
        <begin position="434"/>
        <end position="486"/>
    </location>
</feature>
<keyword evidence="8" id="KW-0812">Transmembrane</keyword>
<organism evidence="12 13">
    <name type="scientific">Paenibacillus chitinolyticus</name>
    <dbReference type="NCBI Taxonomy" id="79263"/>
    <lineage>
        <taxon>Bacteria</taxon>
        <taxon>Bacillati</taxon>
        <taxon>Bacillota</taxon>
        <taxon>Bacilli</taxon>
        <taxon>Bacillales</taxon>
        <taxon>Paenibacillaceae</taxon>
        <taxon>Paenibacillus</taxon>
    </lineage>
</organism>
<dbReference type="PANTHER" id="PTHR32089">
    <property type="entry name" value="METHYL-ACCEPTING CHEMOTAXIS PROTEIN MCPB"/>
    <property type="match status" value="1"/>
</dbReference>
<evidence type="ECO:0000256" key="6">
    <source>
        <dbReference type="PROSITE-ProRule" id="PRU00284"/>
    </source>
</evidence>
<evidence type="ECO:0000259" key="9">
    <source>
        <dbReference type="PROSITE" id="PS50111"/>
    </source>
</evidence>
<dbReference type="PROSITE" id="PS50885">
    <property type="entry name" value="HAMP"/>
    <property type="match status" value="1"/>
</dbReference>
<evidence type="ECO:0000256" key="2">
    <source>
        <dbReference type="ARBA" id="ARBA00022475"/>
    </source>
</evidence>
<dbReference type="Gene3D" id="3.30.450.20">
    <property type="entry name" value="PAS domain"/>
    <property type="match status" value="1"/>
</dbReference>
<reference evidence="12 13" key="1">
    <citation type="submission" date="2018-01" db="EMBL/GenBank/DDBJ databases">
        <title>The whole genome sequencing and assembly of Paenibacillus chitinolyticus KCCM 41400 strain.</title>
        <authorList>
            <person name="Kim J.-Y."/>
            <person name="Park M.-K."/>
            <person name="Lee Y.-J."/>
            <person name="Yi H."/>
            <person name="Bahn Y.-S."/>
            <person name="Kim J.F."/>
            <person name="Lee D.-W."/>
        </authorList>
    </citation>
    <scope>NUCLEOTIDE SEQUENCE [LARGE SCALE GENOMIC DNA]</scope>
    <source>
        <strain evidence="12 13">KCCM 41400</strain>
    </source>
</reference>
<keyword evidence="2" id="KW-1003">Cell membrane</keyword>
<dbReference type="PROSITE" id="PS50111">
    <property type="entry name" value="CHEMOTAXIS_TRANSDUC_2"/>
    <property type="match status" value="1"/>
</dbReference>
<dbReference type="GO" id="GO:0007165">
    <property type="term" value="P:signal transduction"/>
    <property type="evidence" value="ECO:0007669"/>
    <property type="project" value="UniProtKB-KW"/>
</dbReference>